<dbReference type="RefSeq" id="WP_307494469.1">
    <property type="nucleotide sequence ID" value="NZ_JAUSVB010000006.1"/>
</dbReference>
<keyword evidence="4" id="KW-0547">Nucleotide-binding</keyword>
<evidence type="ECO:0000256" key="9">
    <source>
        <dbReference type="ARBA" id="ARBA00023136"/>
    </source>
</evidence>
<dbReference type="PRINTS" id="PR00120">
    <property type="entry name" value="HATPASE"/>
</dbReference>
<comment type="subcellular location">
    <subcellularLocation>
        <location evidence="1">Cell membrane</location>
        <topology evidence="1">Multi-pass membrane protein</topology>
    </subcellularLocation>
</comment>
<dbReference type="SUPFAM" id="SSF81660">
    <property type="entry name" value="Metal cation-transporting ATPase, ATP-binding domain N"/>
    <property type="match status" value="1"/>
</dbReference>
<protein>
    <submittedName>
        <fullName evidence="13">Ca2+-transporting ATPase</fullName>
    </submittedName>
</protein>
<keyword evidence="14" id="KW-1185">Reference proteome</keyword>
<dbReference type="SMART" id="SM00831">
    <property type="entry name" value="Cation_ATPase_N"/>
    <property type="match status" value="1"/>
</dbReference>
<evidence type="ECO:0000256" key="8">
    <source>
        <dbReference type="ARBA" id="ARBA00022989"/>
    </source>
</evidence>
<dbReference type="PRINTS" id="PR00119">
    <property type="entry name" value="CATATPASE"/>
</dbReference>
<gene>
    <name evidence="13" type="ORF">J2X26_004019</name>
</gene>
<feature type="transmembrane region" description="Helical" evidence="11">
    <location>
        <begin position="736"/>
        <end position="761"/>
    </location>
</feature>
<keyword evidence="3" id="KW-0479">Metal-binding</keyword>
<dbReference type="InterPro" id="IPR023214">
    <property type="entry name" value="HAD_sf"/>
</dbReference>
<dbReference type="SFLD" id="SFLDF00027">
    <property type="entry name" value="p-type_atpase"/>
    <property type="match status" value="1"/>
</dbReference>
<dbReference type="InterPro" id="IPR044492">
    <property type="entry name" value="P_typ_ATPase_HD_dom"/>
</dbReference>
<feature type="transmembrane region" description="Helical" evidence="11">
    <location>
        <begin position="879"/>
        <end position="896"/>
    </location>
</feature>
<proteinExistence type="predicted"/>
<dbReference type="InterPro" id="IPR036412">
    <property type="entry name" value="HAD-like_sf"/>
</dbReference>
<dbReference type="InterPro" id="IPR006068">
    <property type="entry name" value="ATPase_P-typ_cation-transptr_C"/>
</dbReference>
<evidence type="ECO:0000256" key="10">
    <source>
        <dbReference type="ARBA" id="ARBA00049360"/>
    </source>
</evidence>
<dbReference type="Pfam" id="PF13246">
    <property type="entry name" value="Cation_ATPase"/>
    <property type="match status" value="1"/>
</dbReference>
<reference evidence="13 14" key="1">
    <citation type="submission" date="2023-07" db="EMBL/GenBank/DDBJ databases">
        <title>Sorghum-associated microbial communities from plants grown in Nebraska, USA.</title>
        <authorList>
            <person name="Schachtman D."/>
        </authorList>
    </citation>
    <scope>NUCLEOTIDE SEQUENCE [LARGE SCALE GENOMIC DNA]</scope>
    <source>
        <strain evidence="13 14">BE332</strain>
    </source>
</reference>
<evidence type="ECO:0000256" key="4">
    <source>
        <dbReference type="ARBA" id="ARBA00022741"/>
    </source>
</evidence>
<keyword evidence="9 11" id="KW-0472">Membrane</keyword>
<dbReference type="SUPFAM" id="SSF56784">
    <property type="entry name" value="HAD-like"/>
    <property type="match status" value="1"/>
</dbReference>
<dbReference type="Gene3D" id="3.40.50.1000">
    <property type="entry name" value="HAD superfamily/HAD-like"/>
    <property type="match status" value="1"/>
</dbReference>
<feature type="transmembrane region" description="Helical" evidence="11">
    <location>
        <begin position="78"/>
        <end position="109"/>
    </location>
</feature>
<dbReference type="SUPFAM" id="SSF81665">
    <property type="entry name" value="Calcium ATPase, transmembrane domain M"/>
    <property type="match status" value="1"/>
</dbReference>
<dbReference type="NCBIfam" id="TIGR01494">
    <property type="entry name" value="ATPase_P-type"/>
    <property type="match status" value="2"/>
</dbReference>
<evidence type="ECO:0000259" key="12">
    <source>
        <dbReference type="SMART" id="SM00831"/>
    </source>
</evidence>
<dbReference type="Proteomes" id="UP001239626">
    <property type="component" value="Unassembled WGS sequence"/>
</dbReference>
<dbReference type="Pfam" id="PF00689">
    <property type="entry name" value="Cation_ATPase_C"/>
    <property type="match status" value="1"/>
</dbReference>
<feature type="transmembrane region" description="Helical" evidence="11">
    <location>
        <begin position="702"/>
        <end position="724"/>
    </location>
</feature>
<dbReference type="InterPro" id="IPR004014">
    <property type="entry name" value="ATPase_P-typ_cation-transptr_N"/>
</dbReference>
<dbReference type="Gene3D" id="2.70.150.10">
    <property type="entry name" value="Calcium-transporting ATPase, cytoplasmic transduction domain A"/>
    <property type="match status" value="1"/>
</dbReference>
<keyword evidence="5" id="KW-0067">ATP-binding</keyword>
<dbReference type="InterPro" id="IPR001757">
    <property type="entry name" value="P_typ_ATPase"/>
</dbReference>
<dbReference type="SUPFAM" id="SSF81653">
    <property type="entry name" value="Calcium ATPase, transduction domain A"/>
    <property type="match status" value="1"/>
</dbReference>
<dbReference type="Pfam" id="PF08282">
    <property type="entry name" value="Hydrolase_3"/>
    <property type="match status" value="1"/>
</dbReference>
<feature type="transmembrane region" description="Helical" evidence="11">
    <location>
        <begin position="286"/>
        <end position="306"/>
    </location>
</feature>
<keyword evidence="6" id="KW-0460">Magnesium</keyword>
<name>A0ABU0EKV4_9CELL</name>
<keyword evidence="8 11" id="KW-1133">Transmembrane helix</keyword>
<dbReference type="PANTHER" id="PTHR24093:SF506">
    <property type="entry name" value="CATION-TRANSPORTING ATPASE PMA1"/>
    <property type="match status" value="1"/>
</dbReference>
<evidence type="ECO:0000256" key="1">
    <source>
        <dbReference type="ARBA" id="ARBA00004651"/>
    </source>
</evidence>
<evidence type="ECO:0000313" key="13">
    <source>
        <dbReference type="EMBL" id="MDQ0375681.1"/>
    </source>
</evidence>
<dbReference type="SFLD" id="SFLDG00002">
    <property type="entry name" value="C1.7:_P-type_atpase_like"/>
    <property type="match status" value="1"/>
</dbReference>
<sequence>MTDIAEPQTTTIATPPTRWWALDPEAATAQLDTDPATGLSSAEVTTRRERYGSNTLTAQAAPSVWSVVFQQLRDPMNIMLIAVAAVSAAIGQGSTALIVGFLVVINVVIGTRQEMLARKSVDALATMQEPQSRVRRDGALVQIPAHDLVPGDIVELEAGDIVPADGRLLRTATMETQEAALTGESTPIGKDVITLADDEVPLGDRANMAFQNTSVTRGTGTMLVTATGMTTQIGNIATLLSSVEKTKSPLQQELDKLTKVLGVIAWTAVAVIVVIGIVRGQSPSDLLFLATAVAISAIPTGLPTFVQAMLAYGARQLADAKAVVANLNDVETLGATSSINSDKTGTLTLNEMTVTALYTIGQHFTVEGSGYAKSGKILQTAGADVPDLTPLAYGLCLASDATVSDSGAVIGDPTEAALVVLAAKLGIDAEESRRTYPRVAEVPFDSAYKFMATAHWLPWRGDRSLVEVVKGGPDVVLQRCTHALAGPGQTVPLEDMRADIEAEMERLAEQGLRTLAFATRFLTPADEAALVADPMSYVEELVFVGLVGIVDPLRPTAKVAVEIALKAGIEVRMITGDHAVTASAIGRQLGLGPGAISGPELAALTDEELLERLPNLHVFGRVTPEDKLRLVQLMQKQGLVVAMTGDAVNDAAAIKQADIGVAMGSGSEVTKQAARLVLTDDNFSTLVHAVELGRSIYQKITAYIRFQMSQLIGLVVLFLAASIFDIADGVAMTPMMVLFLNFFVAVFPVIAIMLDPVGPGIMDRMPRDPKLGISNGYAVRRWILYGMVLCISSAIPLVAGPDTPAADTPTASMTMAFVVMGLGSVLSGLVLRREPESGLAAPLLTAVKVLSAPVILVVLATELDFLQGWLTTQSLSGPQWLACLGLALLLPIVAEIDKVIMRHRAATQLVLDPKEAVSPARARS</sequence>
<evidence type="ECO:0000256" key="6">
    <source>
        <dbReference type="ARBA" id="ARBA00022842"/>
    </source>
</evidence>
<dbReference type="InterPro" id="IPR023299">
    <property type="entry name" value="ATPase_P-typ_cyto_dom_N"/>
</dbReference>
<dbReference type="InterPro" id="IPR008250">
    <property type="entry name" value="ATPase_P-typ_transduc_dom_A_sf"/>
</dbReference>
<feature type="transmembrane region" description="Helical" evidence="11">
    <location>
        <begin position="260"/>
        <end position="280"/>
    </location>
</feature>
<dbReference type="Pfam" id="PF00690">
    <property type="entry name" value="Cation_ATPase_N"/>
    <property type="match status" value="1"/>
</dbReference>
<evidence type="ECO:0000256" key="5">
    <source>
        <dbReference type="ARBA" id="ARBA00022840"/>
    </source>
</evidence>
<accession>A0ABU0EKV4</accession>
<evidence type="ECO:0000256" key="7">
    <source>
        <dbReference type="ARBA" id="ARBA00022967"/>
    </source>
</evidence>
<dbReference type="PROSITE" id="PS00154">
    <property type="entry name" value="ATPASE_E1_E2"/>
    <property type="match status" value="1"/>
</dbReference>
<evidence type="ECO:0000256" key="3">
    <source>
        <dbReference type="ARBA" id="ARBA00022723"/>
    </source>
</evidence>
<keyword evidence="2 11" id="KW-0812">Transmembrane</keyword>
<keyword evidence="7" id="KW-1278">Translocase</keyword>
<dbReference type="EMBL" id="JAUSVB010000006">
    <property type="protein sequence ID" value="MDQ0375681.1"/>
    <property type="molecule type" value="Genomic_DNA"/>
</dbReference>
<feature type="domain" description="Cation-transporting P-type ATPase N-terminal" evidence="12">
    <location>
        <begin position="18"/>
        <end position="92"/>
    </location>
</feature>
<dbReference type="Pfam" id="PF00122">
    <property type="entry name" value="E1-E2_ATPase"/>
    <property type="match status" value="1"/>
</dbReference>
<evidence type="ECO:0000256" key="11">
    <source>
        <dbReference type="SAM" id="Phobius"/>
    </source>
</evidence>
<dbReference type="Gene3D" id="1.20.1110.10">
    <property type="entry name" value="Calcium-transporting ATPase, transmembrane domain"/>
    <property type="match status" value="1"/>
</dbReference>
<dbReference type="InterPro" id="IPR023298">
    <property type="entry name" value="ATPase_P-typ_TM_dom_sf"/>
</dbReference>
<dbReference type="SFLD" id="SFLDS00003">
    <property type="entry name" value="Haloacid_Dehalogenase"/>
    <property type="match status" value="1"/>
</dbReference>
<dbReference type="InterPro" id="IPR018303">
    <property type="entry name" value="ATPase_P-typ_P_site"/>
</dbReference>
<comment type="catalytic activity">
    <reaction evidence="10">
        <text>ATP + H2O = ADP + phosphate + H(+)</text>
        <dbReference type="Rhea" id="RHEA:13065"/>
        <dbReference type="ChEBI" id="CHEBI:15377"/>
        <dbReference type="ChEBI" id="CHEBI:15378"/>
        <dbReference type="ChEBI" id="CHEBI:30616"/>
        <dbReference type="ChEBI" id="CHEBI:43474"/>
        <dbReference type="ChEBI" id="CHEBI:456216"/>
    </reaction>
</comment>
<evidence type="ECO:0000256" key="2">
    <source>
        <dbReference type="ARBA" id="ARBA00022692"/>
    </source>
</evidence>
<feature type="transmembrane region" description="Helical" evidence="11">
    <location>
        <begin position="811"/>
        <end position="831"/>
    </location>
</feature>
<evidence type="ECO:0000313" key="14">
    <source>
        <dbReference type="Proteomes" id="UP001239626"/>
    </source>
</evidence>
<feature type="transmembrane region" description="Helical" evidence="11">
    <location>
        <begin position="782"/>
        <end position="799"/>
    </location>
</feature>
<organism evidence="13 14">
    <name type="scientific">Cellulomonas humilata</name>
    <dbReference type="NCBI Taxonomy" id="144055"/>
    <lineage>
        <taxon>Bacteria</taxon>
        <taxon>Bacillati</taxon>
        <taxon>Actinomycetota</taxon>
        <taxon>Actinomycetes</taxon>
        <taxon>Micrococcales</taxon>
        <taxon>Cellulomonadaceae</taxon>
        <taxon>Cellulomonas</taxon>
    </lineage>
</organism>
<dbReference type="Gene3D" id="3.40.1110.10">
    <property type="entry name" value="Calcium-transporting ATPase, cytoplasmic domain N"/>
    <property type="match status" value="1"/>
</dbReference>
<feature type="transmembrane region" description="Helical" evidence="11">
    <location>
        <begin position="838"/>
        <end position="859"/>
    </location>
</feature>
<dbReference type="InterPro" id="IPR059000">
    <property type="entry name" value="ATPase_P-type_domA"/>
</dbReference>
<comment type="caution">
    <text evidence="13">The sequence shown here is derived from an EMBL/GenBank/DDBJ whole genome shotgun (WGS) entry which is preliminary data.</text>
</comment>
<dbReference type="PANTHER" id="PTHR24093">
    <property type="entry name" value="CATION TRANSPORTING ATPASE"/>
    <property type="match status" value="1"/>
</dbReference>